<gene>
    <name evidence="1" type="ORF">CUREO_0184</name>
</gene>
<evidence type="ECO:0000313" key="2">
    <source>
        <dbReference type="Proteomes" id="UP000063971"/>
    </source>
</evidence>
<name>A0AAU8TXY3_9BACT</name>
<reference evidence="1 2" key="1">
    <citation type="journal article" date="2015" name="Genome Announc.">
        <title>Complete Genome Sequence of the Campylobacter ureolyticus Clinical Isolate RIGS 9880.</title>
        <authorList>
            <person name="Miller W.G."/>
            <person name="Yee E."/>
            <person name="On S.L."/>
            <person name="Andersen L.P."/>
            <person name="Bono J.L."/>
        </authorList>
    </citation>
    <scope>NUCLEOTIDE SEQUENCE [LARGE SCALE GENOMIC DNA]</scope>
    <source>
        <strain evidence="1 2">RIGS 9880</strain>
    </source>
</reference>
<sequence length="316" mass="37782">MDLKNKPKLSVDSQIYDFMSKKKIKFTIMNKEEAKHFLTYNSYLFKIKAYAKNYSKNPDKTYINLEFAYLVDLSIIDMHLRKCIVKICLDIEHLLKTKLSRDFNNDDCDGYSIVDDFLKTNPRLKTRLEQDIHNINQKSYTAKDNILEKYGINLSIWNFIEIIEFGNFINFCEYYYKKYPNTKFDEIKHMLWSAKCLRNSSAHNNCLINNLNVFPHFYPNFKIKEYLNKNTNLSKRSINKKLKTPFIFDFIAILLLFDNLCSSKKMKFNTYKEIIKLFNKRIKKNISYYQTNTLLKSSYEFVVGFLIFIVKNKKVS</sequence>
<dbReference type="InterPro" id="IPR011664">
    <property type="entry name" value="Abi_system_AbiD/AbiF-like"/>
</dbReference>
<dbReference type="RefSeq" id="WP_050333474.1">
    <property type="nucleotide sequence ID" value="NZ_CP012195.1"/>
</dbReference>
<dbReference type="Proteomes" id="UP000063971">
    <property type="component" value="Chromosome"/>
</dbReference>
<proteinExistence type="predicted"/>
<dbReference type="Pfam" id="PF07751">
    <property type="entry name" value="Abi_2"/>
    <property type="match status" value="1"/>
</dbReference>
<organism evidence="1 2">
    <name type="scientific">Campylobacter ureolyticus RIGS 9880</name>
    <dbReference type="NCBI Taxonomy" id="1032069"/>
    <lineage>
        <taxon>Bacteria</taxon>
        <taxon>Pseudomonadati</taxon>
        <taxon>Campylobacterota</taxon>
        <taxon>Epsilonproteobacteria</taxon>
        <taxon>Campylobacterales</taxon>
        <taxon>Campylobacteraceae</taxon>
        <taxon>Campylobacter</taxon>
    </lineage>
</organism>
<dbReference type="KEGG" id="cure:CUREO_0184"/>
<dbReference type="EMBL" id="CP012195">
    <property type="protein sequence ID" value="AKT90066.1"/>
    <property type="molecule type" value="Genomic_DNA"/>
</dbReference>
<dbReference type="AlphaFoldDB" id="A0AAU8TXY3"/>
<protein>
    <submittedName>
        <fullName evidence="1">Abi family protein</fullName>
    </submittedName>
</protein>
<evidence type="ECO:0000313" key="1">
    <source>
        <dbReference type="EMBL" id="AKT90066.1"/>
    </source>
</evidence>
<accession>A0AAU8TXY3</accession>